<evidence type="ECO:0000256" key="2">
    <source>
        <dbReference type="SAM" id="Phobius"/>
    </source>
</evidence>
<protein>
    <submittedName>
        <fullName evidence="3">Coenzyme Q biosynthesis protein 4 homolog</fullName>
    </submittedName>
</protein>
<name>A0A5K3FZA8_MESCO</name>
<dbReference type="PANTHER" id="PTHR12922:SF7">
    <property type="entry name" value="UBIQUINONE BIOSYNTHESIS PROTEIN COQ4 HOMOLOG, MITOCHONDRIAL"/>
    <property type="match status" value="1"/>
</dbReference>
<dbReference type="WBParaSite" id="MCU_013315-RA">
    <property type="protein sequence ID" value="MCU_013315-RA"/>
    <property type="gene ID" value="MCU_013315"/>
</dbReference>
<keyword evidence="1" id="KW-0831">Ubiquinone biosynthesis</keyword>
<feature type="transmembrane region" description="Helical" evidence="2">
    <location>
        <begin position="32"/>
        <end position="50"/>
    </location>
</feature>
<dbReference type="GO" id="GO:0006744">
    <property type="term" value="P:ubiquinone biosynthetic process"/>
    <property type="evidence" value="ECO:0007669"/>
    <property type="project" value="UniProtKB-KW"/>
</dbReference>
<reference evidence="3" key="1">
    <citation type="submission" date="2019-11" db="UniProtKB">
        <authorList>
            <consortium name="WormBaseParasite"/>
        </authorList>
    </citation>
    <scope>IDENTIFICATION</scope>
</reference>
<dbReference type="AlphaFoldDB" id="A0A5K3FZA8"/>
<evidence type="ECO:0000256" key="1">
    <source>
        <dbReference type="ARBA" id="ARBA00022688"/>
    </source>
</evidence>
<organism evidence="3">
    <name type="scientific">Mesocestoides corti</name>
    <name type="common">Flatworm</name>
    <dbReference type="NCBI Taxonomy" id="53468"/>
    <lineage>
        <taxon>Eukaryota</taxon>
        <taxon>Metazoa</taxon>
        <taxon>Spiralia</taxon>
        <taxon>Lophotrochozoa</taxon>
        <taxon>Platyhelminthes</taxon>
        <taxon>Cestoda</taxon>
        <taxon>Eucestoda</taxon>
        <taxon>Cyclophyllidea</taxon>
        <taxon>Mesocestoididae</taxon>
        <taxon>Mesocestoides</taxon>
    </lineage>
</organism>
<keyword evidence="2" id="KW-0472">Membrane</keyword>
<accession>A0A5K3FZA8</accession>
<keyword evidence="2" id="KW-0812">Transmembrane</keyword>
<dbReference type="InterPro" id="IPR007715">
    <property type="entry name" value="Coq4"/>
</dbReference>
<dbReference type="PANTHER" id="PTHR12922">
    <property type="entry name" value="UBIQUINONE BIOSYNTHESIS PROTEIN"/>
    <property type="match status" value="1"/>
</dbReference>
<keyword evidence="2" id="KW-1133">Transmembrane helix</keyword>
<dbReference type="Pfam" id="PF05019">
    <property type="entry name" value="Coq4"/>
    <property type="match status" value="1"/>
</dbReference>
<dbReference type="GO" id="GO:0005739">
    <property type="term" value="C:mitochondrion"/>
    <property type="evidence" value="ECO:0007669"/>
    <property type="project" value="TreeGrafter"/>
</dbReference>
<proteinExistence type="predicted"/>
<sequence>KDRYNKTGFIDQSEARATRQAPSIRVHHAGHAAHYILHLIHVLLWLAAFLSRMPLDRRETQDWLRPGGPTCLRPDPTPHHTTPQLPVLPSHTFGSHYVAFLDRYGYSPNDRGLVNFVDDPDLAYVMQRYREVHDLVHVLLGQQTDMLGEVVVKWVEGLQLGLPLGLLGGFFGALRLKPK</sequence>
<evidence type="ECO:0000313" key="3">
    <source>
        <dbReference type="WBParaSite" id="MCU_013315-RA"/>
    </source>
</evidence>